<dbReference type="InterPro" id="IPR011835">
    <property type="entry name" value="GS/SS"/>
</dbReference>
<gene>
    <name evidence="7" type="primary">glgA</name>
    <name evidence="10" type="ORF">RV04_GL001024</name>
</gene>
<dbReference type="InterPro" id="IPR001296">
    <property type="entry name" value="Glyco_trans_1"/>
</dbReference>
<keyword evidence="4 7" id="KW-0328">Glycosyltransferase</keyword>
<dbReference type="Pfam" id="PF08323">
    <property type="entry name" value="Glyco_transf_5"/>
    <property type="match status" value="1"/>
</dbReference>
<dbReference type="NCBIfam" id="NF001898">
    <property type="entry name" value="PRK00654.1-1"/>
    <property type="match status" value="1"/>
</dbReference>
<evidence type="ECO:0000256" key="7">
    <source>
        <dbReference type="HAMAP-Rule" id="MF_00484"/>
    </source>
</evidence>
<dbReference type="RefSeq" id="WP_071857054.1">
    <property type="nucleotide sequence ID" value="NZ_JBHSHK010000005.1"/>
</dbReference>
<evidence type="ECO:0000256" key="1">
    <source>
        <dbReference type="ARBA" id="ARBA00001478"/>
    </source>
</evidence>
<dbReference type="UniPathway" id="UPA00164"/>
<evidence type="ECO:0000256" key="4">
    <source>
        <dbReference type="ARBA" id="ARBA00022676"/>
    </source>
</evidence>
<dbReference type="HAMAP" id="MF_00484">
    <property type="entry name" value="Glycogen_synth"/>
    <property type="match status" value="1"/>
</dbReference>
<organism evidence="10 11">
    <name type="scientific">Enterococcus hermanniensis</name>
    <dbReference type="NCBI Taxonomy" id="249189"/>
    <lineage>
        <taxon>Bacteria</taxon>
        <taxon>Bacillati</taxon>
        <taxon>Bacillota</taxon>
        <taxon>Bacilli</taxon>
        <taxon>Lactobacillales</taxon>
        <taxon>Enterococcaceae</taxon>
        <taxon>Enterococcus</taxon>
    </lineage>
</organism>
<dbReference type="SUPFAM" id="SSF53756">
    <property type="entry name" value="UDP-Glycosyltransferase/glycogen phosphorylase"/>
    <property type="match status" value="1"/>
</dbReference>
<evidence type="ECO:0000256" key="5">
    <source>
        <dbReference type="ARBA" id="ARBA00022679"/>
    </source>
</evidence>
<comment type="caution">
    <text evidence="10">The sequence shown here is derived from an EMBL/GenBank/DDBJ whole genome shotgun (WGS) entry which is preliminary data.</text>
</comment>
<dbReference type="Gene3D" id="3.40.50.2000">
    <property type="entry name" value="Glycogen Phosphorylase B"/>
    <property type="match status" value="2"/>
</dbReference>
<keyword evidence="11" id="KW-1185">Reference proteome</keyword>
<dbReference type="EMBL" id="JXKQ01000002">
    <property type="protein sequence ID" value="OJG46596.1"/>
    <property type="molecule type" value="Genomic_DNA"/>
</dbReference>
<reference evidence="10 11" key="1">
    <citation type="submission" date="2014-12" db="EMBL/GenBank/DDBJ databases">
        <title>Draft genome sequences of 29 type strains of Enterococci.</title>
        <authorList>
            <person name="Zhong Z."/>
            <person name="Sun Z."/>
            <person name="Liu W."/>
            <person name="Zhang W."/>
            <person name="Zhang H."/>
        </authorList>
    </citation>
    <scope>NUCLEOTIDE SEQUENCE [LARGE SCALE GENOMIC DNA]</scope>
    <source>
        <strain evidence="10 11">DSM 17122</strain>
    </source>
</reference>
<keyword evidence="5 7" id="KW-0808">Transferase</keyword>
<dbReference type="PANTHER" id="PTHR45825">
    <property type="entry name" value="GRANULE-BOUND STARCH SYNTHASE 1, CHLOROPLASTIC/AMYLOPLASTIC"/>
    <property type="match status" value="1"/>
</dbReference>
<dbReference type="GO" id="GO:0004373">
    <property type="term" value="F:alpha-1,4-glucan glucosyltransferase (UDP-glucose donor) activity"/>
    <property type="evidence" value="ECO:0007669"/>
    <property type="project" value="InterPro"/>
</dbReference>
<evidence type="ECO:0000313" key="10">
    <source>
        <dbReference type="EMBL" id="OJG46596.1"/>
    </source>
</evidence>
<dbReference type="Pfam" id="PF00534">
    <property type="entry name" value="Glycos_transf_1"/>
    <property type="match status" value="1"/>
</dbReference>
<comment type="catalytic activity">
    <reaction evidence="1 7">
        <text>[(1-&gt;4)-alpha-D-glucosyl](n) + ADP-alpha-D-glucose = [(1-&gt;4)-alpha-D-glucosyl](n+1) + ADP + H(+)</text>
        <dbReference type="Rhea" id="RHEA:18189"/>
        <dbReference type="Rhea" id="RHEA-COMP:9584"/>
        <dbReference type="Rhea" id="RHEA-COMP:9587"/>
        <dbReference type="ChEBI" id="CHEBI:15378"/>
        <dbReference type="ChEBI" id="CHEBI:15444"/>
        <dbReference type="ChEBI" id="CHEBI:57498"/>
        <dbReference type="ChEBI" id="CHEBI:456216"/>
        <dbReference type="EC" id="2.4.1.21"/>
    </reaction>
</comment>
<accession>A0A1L8TQK8</accession>
<dbReference type="GO" id="GO:0005978">
    <property type="term" value="P:glycogen biosynthetic process"/>
    <property type="evidence" value="ECO:0007669"/>
    <property type="project" value="UniProtKB-UniRule"/>
</dbReference>
<dbReference type="GO" id="GO:0009011">
    <property type="term" value="F:alpha-1,4-glucan glucosyltransferase (ADP-glucose donor) activity"/>
    <property type="evidence" value="ECO:0007669"/>
    <property type="project" value="UniProtKB-UniRule"/>
</dbReference>
<comment type="similarity">
    <text evidence="3 7">Belongs to the glycosyltransferase 1 family. Bacterial/plant glycogen synthase subfamily.</text>
</comment>
<keyword evidence="6 7" id="KW-0320">Glycogen biosynthesis</keyword>
<dbReference type="Proteomes" id="UP000182077">
    <property type="component" value="Unassembled WGS sequence"/>
</dbReference>
<name>A0A1L8TQK8_9ENTE</name>
<dbReference type="STRING" id="249189.RV04_GL001024"/>
<evidence type="ECO:0000256" key="2">
    <source>
        <dbReference type="ARBA" id="ARBA00002764"/>
    </source>
</evidence>
<protein>
    <recommendedName>
        <fullName evidence="7">Glycogen synthase</fullName>
        <ecNumber evidence="7">2.4.1.21</ecNumber>
    </recommendedName>
    <alternativeName>
        <fullName evidence="7">Starch [bacterial glycogen] synthase</fullName>
    </alternativeName>
</protein>
<feature type="domain" description="Glycosyl transferase family 1" evidence="8">
    <location>
        <begin position="291"/>
        <end position="436"/>
    </location>
</feature>
<sequence>MKTLFVAAECAPFFKTGGLGDVAGALPKALKEKGTDIKVVLPYFTKIADQYKEQIQDLFSYEVSVGWRKQYCGVKYLSLKGIDYYFLDNMYYFDRPDLYGYYDDGERFAFFQLAVIELMEKIDFIPDVMHLNDYHTSFIPFLLKEKYRWIKAFDSIHTVLTIHNIEFQGQYDQGILGDLFGVGNERYEDGTIRLNDCVNFMKAGILYADRVTTVSPSYAEEIKTPEFGAGLDVILRMESGKLSGIVNGIDYEMFDPATDPALFENYDVTHLAKKIENKVQLQKQLGLPVRPEVPLIGIVSRLTYQKGFHLLLEEMENLMQFDVQLVVIGTGDPNFENQFRYFGEQYPEKTSIQIAFDVCLAQKVYAGVDMFLMPSAFEPCGLSQMISMRYGTLPIVHEIGGLKDTVEPYNPITNQGTGFGFDNFQPFYLMNVLKQAIELHQNQPAIWQKLMQQAMAKDFSWNESSQQYLALYQQL</sequence>
<evidence type="ECO:0000259" key="9">
    <source>
        <dbReference type="Pfam" id="PF08323"/>
    </source>
</evidence>
<feature type="binding site" evidence="7">
    <location>
        <position position="15"/>
    </location>
    <ligand>
        <name>ADP-alpha-D-glucose</name>
        <dbReference type="ChEBI" id="CHEBI:57498"/>
    </ligand>
</feature>
<evidence type="ECO:0000256" key="6">
    <source>
        <dbReference type="ARBA" id="ARBA00023056"/>
    </source>
</evidence>
<feature type="domain" description="Starch synthase catalytic" evidence="9">
    <location>
        <begin position="3"/>
        <end position="236"/>
    </location>
</feature>
<dbReference type="NCBIfam" id="TIGR02095">
    <property type="entry name" value="glgA"/>
    <property type="match status" value="1"/>
</dbReference>
<dbReference type="AlphaFoldDB" id="A0A1L8TQK8"/>
<evidence type="ECO:0000259" key="8">
    <source>
        <dbReference type="Pfam" id="PF00534"/>
    </source>
</evidence>
<comment type="function">
    <text evidence="2 7">Synthesizes alpha-1,4-glucan chains using ADP-glucose.</text>
</comment>
<dbReference type="OrthoDB" id="9808590at2"/>
<comment type="pathway">
    <text evidence="7">Glycan biosynthesis; glycogen biosynthesis.</text>
</comment>
<dbReference type="InterPro" id="IPR013534">
    <property type="entry name" value="Starch_synth_cat_dom"/>
</dbReference>
<evidence type="ECO:0000256" key="3">
    <source>
        <dbReference type="ARBA" id="ARBA00010281"/>
    </source>
</evidence>
<dbReference type="EC" id="2.4.1.21" evidence="7"/>
<dbReference type="CDD" id="cd03791">
    <property type="entry name" value="GT5_Glycogen_synthase_DULL1-like"/>
    <property type="match status" value="1"/>
</dbReference>
<dbReference type="PANTHER" id="PTHR45825:SF11">
    <property type="entry name" value="ALPHA AMYLASE DOMAIN-CONTAINING PROTEIN"/>
    <property type="match status" value="1"/>
</dbReference>
<evidence type="ECO:0000313" key="11">
    <source>
        <dbReference type="Proteomes" id="UP000182077"/>
    </source>
</evidence>
<proteinExistence type="inferred from homology"/>